<accession>A0A6H9YNX7</accession>
<gene>
    <name evidence="5" type="ORF">F8566_28375</name>
</gene>
<protein>
    <submittedName>
        <fullName evidence="5">Glycoside hydrolase family 16 protein</fullName>
    </submittedName>
</protein>
<feature type="domain" description="GH16" evidence="4">
    <location>
        <begin position="89"/>
        <end position="337"/>
    </location>
</feature>
<feature type="transmembrane region" description="Helical" evidence="3">
    <location>
        <begin position="46"/>
        <end position="68"/>
    </location>
</feature>
<dbReference type="Pfam" id="PF00722">
    <property type="entry name" value="Glyco_hydro_16"/>
    <property type="match status" value="1"/>
</dbReference>
<proteinExistence type="inferred from homology"/>
<dbReference type="CDD" id="cd08023">
    <property type="entry name" value="GH16_laminarinase_like"/>
    <property type="match status" value="1"/>
</dbReference>
<evidence type="ECO:0000259" key="4">
    <source>
        <dbReference type="PROSITE" id="PS51762"/>
    </source>
</evidence>
<dbReference type="Proteomes" id="UP000468735">
    <property type="component" value="Unassembled WGS sequence"/>
</dbReference>
<comment type="caution">
    <text evidence="5">The sequence shown here is derived from an EMBL/GenBank/DDBJ whole genome shotgun (WGS) entry which is preliminary data.</text>
</comment>
<dbReference type="InterPro" id="IPR050546">
    <property type="entry name" value="Glycosyl_Hydrlase_16"/>
</dbReference>
<evidence type="ECO:0000256" key="2">
    <source>
        <dbReference type="SAM" id="MobiDB-lite"/>
    </source>
</evidence>
<keyword evidence="3" id="KW-0472">Membrane</keyword>
<dbReference type="InterPro" id="IPR013320">
    <property type="entry name" value="ConA-like_dom_sf"/>
</dbReference>
<dbReference type="PANTHER" id="PTHR10963:SF55">
    <property type="entry name" value="GLYCOSIDE HYDROLASE FAMILY 16 PROTEIN"/>
    <property type="match status" value="1"/>
</dbReference>
<feature type="compositionally biased region" description="Polar residues" evidence="2">
    <location>
        <begin position="79"/>
        <end position="88"/>
    </location>
</feature>
<dbReference type="EMBL" id="WBMT01000014">
    <property type="protein sequence ID" value="KAB2345187.1"/>
    <property type="molecule type" value="Genomic_DNA"/>
</dbReference>
<evidence type="ECO:0000256" key="3">
    <source>
        <dbReference type="SAM" id="Phobius"/>
    </source>
</evidence>
<dbReference type="AlphaFoldDB" id="A0A6H9YNX7"/>
<comment type="similarity">
    <text evidence="1">Belongs to the glycosyl hydrolase 16 family.</text>
</comment>
<reference evidence="5 6" key="1">
    <citation type="submission" date="2019-09" db="EMBL/GenBank/DDBJ databases">
        <title>Actinomadura physcomitrii sp. nov., a novel actinomycete isolated from moss [Physcomitrium sphaericum (Ludw) Fuernr].</title>
        <authorList>
            <person name="Zhuang X."/>
            <person name="Liu C."/>
        </authorList>
    </citation>
    <scope>NUCLEOTIDE SEQUENCE [LARGE SCALE GENOMIC DNA]</scope>
    <source>
        <strain evidence="5 6">HMC1</strain>
    </source>
</reference>
<dbReference type="OrthoDB" id="9809583at2"/>
<dbReference type="PROSITE" id="PS51762">
    <property type="entry name" value="GH16_2"/>
    <property type="match status" value="1"/>
</dbReference>
<keyword evidence="3" id="KW-0812">Transmembrane</keyword>
<dbReference type="PANTHER" id="PTHR10963">
    <property type="entry name" value="GLYCOSYL HYDROLASE-RELATED"/>
    <property type="match status" value="1"/>
</dbReference>
<dbReference type="SUPFAM" id="SSF49899">
    <property type="entry name" value="Concanavalin A-like lectins/glucanases"/>
    <property type="match status" value="1"/>
</dbReference>
<dbReference type="GO" id="GO:0004553">
    <property type="term" value="F:hydrolase activity, hydrolyzing O-glycosyl compounds"/>
    <property type="evidence" value="ECO:0007669"/>
    <property type="project" value="InterPro"/>
</dbReference>
<keyword evidence="5" id="KW-0378">Hydrolase</keyword>
<evidence type="ECO:0000256" key="1">
    <source>
        <dbReference type="ARBA" id="ARBA00006865"/>
    </source>
</evidence>
<dbReference type="Gene3D" id="2.60.120.200">
    <property type="match status" value="1"/>
</dbReference>
<sequence length="337" mass="37618">MPSTIPILLHHVISRYRKRVRDGRTSRPAAFTNGPGRFMRRHLRTLGMIIMVLACGTVAVLMNTGKLFPSQDKRHRTQQTEPGPTTSGAGQGGAYLPDVPMRLVWRDEFNGAAGTSPDPRRWKIETGSLGNGRLDYLTRRNVALDGKGHLVITARRQRAGKLPYTSARITTEGRFEPTYGRITARIKTPNGRGLWPAFWMLGTNFRQLPWPDCGEIDIMERRGHLRDRVDATLQGPGYAGVGLTRHYSLGPGGDFGAAFHTFTLDWRPNKITLYVDNHVVQTARPSTLPGRWVFNHPFFIVLNLAIGGRYAGTPDAGTSFPAQMAVDYVRAYQTKPR</sequence>
<keyword evidence="6" id="KW-1185">Reference proteome</keyword>
<feature type="region of interest" description="Disordered" evidence="2">
    <location>
        <begin position="70"/>
        <end position="94"/>
    </location>
</feature>
<dbReference type="InterPro" id="IPR000757">
    <property type="entry name" value="Beta-glucanase-like"/>
</dbReference>
<organism evidence="5 6">
    <name type="scientific">Actinomadura rudentiformis</name>
    <dbReference type="NCBI Taxonomy" id="359158"/>
    <lineage>
        <taxon>Bacteria</taxon>
        <taxon>Bacillati</taxon>
        <taxon>Actinomycetota</taxon>
        <taxon>Actinomycetes</taxon>
        <taxon>Streptosporangiales</taxon>
        <taxon>Thermomonosporaceae</taxon>
        <taxon>Actinomadura</taxon>
    </lineage>
</organism>
<name>A0A6H9YNX7_9ACTN</name>
<evidence type="ECO:0000313" key="6">
    <source>
        <dbReference type="Proteomes" id="UP000468735"/>
    </source>
</evidence>
<evidence type="ECO:0000313" key="5">
    <source>
        <dbReference type="EMBL" id="KAB2345187.1"/>
    </source>
</evidence>
<keyword evidence="3" id="KW-1133">Transmembrane helix</keyword>
<dbReference type="GO" id="GO:0005975">
    <property type="term" value="P:carbohydrate metabolic process"/>
    <property type="evidence" value="ECO:0007669"/>
    <property type="project" value="InterPro"/>
</dbReference>